<name>A0ABV1RG23_9ALTE</name>
<accession>A0ABV1RG23</accession>
<dbReference type="InterPro" id="IPR050708">
    <property type="entry name" value="T6SS_VgrG/RHS"/>
</dbReference>
<reference evidence="1 2" key="1">
    <citation type="submission" date="2024-06" db="EMBL/GenBank/DDBJ databases">
        <authorList>
            <person name="Chen R.Y."/>
        </authorList>
    </citation>
    <scope>NUCLEOTIDE SEQUENCE [LARGE SCALE GENOMIC DNA]</scope>
    <source>
        <strain evidence="1 2">D2</strain>
    </source>
</reference>
<protein>
    <submittedName>
        <fullName evidence="1">RHS repeat-associated core domain-containing protein</fullName>
    </submittedName>
</protein>
<proteinExistence type="predicted"/>
<dbReference type="InterPro" id="IPR022385">
    <property type="entry name" value="Rhs_assc_core"/>
</dbReference>
<evidence type="ECO:0000313" key="1">
    <source>
        <dbReference type="EMBL" id="MER2491632.1"/>
    </source>
</evidence>
<dbReference type="Gene3D" id="2.180.10.10">
    <property type="entry name" value="RHS repeat-associated core"/>
    <property type="match status" value="1"/>
</dbReference>
<dbReference type="NCBIfam" id="TIGR03696">
    <property type="entry name" value="Rhs_assc_core"/>
    <property type="match status" value="1"/>
</dbReference>
<dbReference type="RefSeq" id="WP_350401229.1">
    <property type="nucleotide sequence ID" value="NZ_JBELOE010000138.1"/>
</dbReference>
<dbReference type="Proteomes" id="UP001467690">
    <property type="component" value="Unassembled WGS sequence"/>
</dbReference>
<gene>
    <name evidence="1" type="ORF">ABS311_07030</name>
</gene>
<organism evidence="1 2">
    <name type="scientific">Catenovulum sediminis</name>
    <dbReference type="NCBI Taxonomy" id="1740262"/>
    <lineage>
        <taxon>Bacteria</taxon>
        <taxon>Pseudomonadati</taxon>
        <taxon>Pseudomonadota</taxon>
        <taxon>Gammaproteobacteria</taxon>
        <taxon>Alteromonadales</taxon>
        <taxon>Alteromonadaceae</taxon>
        <taxon>Catenovulum</taxon>
    </lineage>
</organism>
<comment type="caution">
    <text evidence="1">The sequence shown here is derived from an EMBL/GenBank/DDBJ whole genome shotgun (WGS) entry which is preliminary data.</text>
</comment>
<dbReference type="PANTHER" id="PTHR32305:SF15">
    <property type="entry name" value="PROTEIN RHSA-RELATED"/>
    <property type="match status" value="1"/>
</dbReference>
<keyword evidence="2" id="KW-1185">Reference proteome</keyword>
<sequence>MLYVWSVELQQMNYVHKDYQGSVEAVTYGNYISDKQSFGVFGARESTSWQYDLSKTDLERQAVMATNSNYVSKRIGYTGHMQLDRSGFIHMQGRLYDPVLGRFLSPDPIVLNPTNSQNWNKYSYVLNNSTKYTDPSGYAQEAQTKENCVPYANANGDCAAGQSKAYDTHIQYILINNPFGTDSYGILNGQLALTRDAFQQSWAERDAMYGESGAGLRAERTFAQKESFASYFGERVMSGRVRDDIFTFGGSLVSSFTFGVVEPSFVDRDSSAFEVGQVTSLGLGGAGLIRSVYFGGTKGLSALASASGSESIVLGLSGFRNFTKLATNPALWFNSSLRSAHVVPASVRLQNAGSVQALASKIGSTNTAVDATLIPLTPFVGAAFND</sequence>
<evidence type="ECO:0000313" key="2">
    <source>
        <dbReference type="Proteomes" id="UP001467690"/>
    </source>
</evidence>
<dbReference type="EMBL" id="JBELOE010000138">
    <property type="protein sequence ID" value="MER2491632.1"/>
    <property type="molecule type" value="Genomic_DNA"/>
</dbReference>
<dbReference type="PANTHER" id="PTHR32305">
    <property type="match status" value="1"/>
</dbReference>